<evidence type="ECO:0000313" key="5">
    <source>
        <dbReference type="Proteomes" id="UP000813215"/>
    </source>
</evidence>
<keyword evidence="2" id="KW-0472">Membrane</keyword>
<dbReference type="Gene3D" id="3.30.1380.10">
    <property type="match status" value="1"/>
</dbReference>
<evidence type="ECO:0000313" key="4">
    <source>
        <dbReference type="EMBL" id="MBW4432329.1"/>
    </source>
</evidence>
<feature type="region of interest" description="Disordered" evidence="1">
    <location>
        <begin position="1"/>
        <end position="21"/>
    </location>
</feature>
<dbReference type="SUPFAM" id="SSF55166">
    <property type="entry name" value="Hedgehog/DD-peptidase"/>
    <property type="match status" value="1"/>
</dbReference>
<name>A0A9E3LTK5_9NOST</name>
<organism evidence="4 5">
    <name type="scientific">Pelatocladus maniniholoensis HA4357-MV3</name>
    <dbReference type="NCBI Taxonomy" id="1117104"/>
    <lineage>
        <taxon>Bacteria</taxon>
        <taxon>Bacillati</taxon>
        <taxon>Cyanobacteriota</taxon>
        <taxon>Cyanophyceae</taxon>
        <taxon>Nostocales</taxon>
        <taxon>Nostocaceae</taxon>
        <taxon>Pelatocladus</taxon>
    </lineage>
</organism>
<dbReference type="GO" id="GO:0006508">
    <property type="term" value="P:proteolysis"/>
    <property type="evidence" value="ECO:0007669"/>
    <property type="project" value="InterPro"/>
</dbReference>
<dbReference type="InterPro" id="IPR052179">
    <property type="entry name" value="DD-CPase-like"/>
</dbReference>
<keyword evidence="4" id="KW-0645">Protease</keyword>
<keyword evidence="2" id="KW-0812">Transmembrane</keyword>
<comment type="caution">
    <text evidence="4">The sequence shown here is derived from an EMBL/GenBank/DDBJ whole genome shotgun (WGS) entry which is preliminary data.</text>
</comment>
<dbReference type="InterPro" id="IPR003709">
    <property type="entry name" value="VanY-like_core_dom"/>
</dbReference>
<dbReference type="EMBL" id="JAHHHW010000085">
    <property type="protein sequence ID" value="MBW4432329.1"/>
    <property type="molecule type" value="Genomic_DNA"/>
</dbReference>
<feature type="compositionally biased region" description="Low complexity" evidence="1">
    <location>
        <begin position="72"/>
        <end position="88"/>
    </location>
</feature>
<gene>
    <name evidence="4" type="ORF">KME28_11500</name>
</gene>
<dbReference type="CDD" id="cd14852">
    <property type="entry name" value="LD-carboxypeptidase"/>
    <property type="match status" value="1"/>
</dbReference>
<evidence type="ECO:0000256" key="1">
    <source>
        <dbReference type="SAM" id="MobiDB-lite"/>
    </source>
</evidence>
<keyword evidence="4" id="KW-0378">Hydrolase</keyword>
<keyword evidence="2" id="KW-1133">Transmembrane helix</keyword>
<dbReference type="GO" id="GO:0004180">
    <property type="term" value="F:carboxypeptidase activity"/>
    <property type="evidence" value="ECO:0007669"/>
    <property type="project" value="UniProtKB-KW"/>
</dbReference>
<accession>A0A9E3LTK5</accession>
<feature type="transmembrane region" description="Helical" evidence="2">
    <location>
        <begin position="39"/>
        <end position="63"/>
    </location>
</feature>
<sequence>MKNAEFSGKPRNSSPLSGEDIPAALRDTPDIAPRRRLSLLVLGIGGLIVFTVLAVISGFLFAWTAPKKNPVSQPSPTNSTSATTQNNNTDQVLGHLVYTEAPESELAAISADGRQRMRKLAAQKYQEMVAAARSANVILTPISSFRSVKEQEQLFFQVGAQRNQTPAERAALSAPPGHSEHHTGYAVDIGDGAVPATNLNENFENTKAFQWLQTNAARFGFEMSFPKNNSQGVSYEPWHWRFVGDRDSLETFYKAKNIKPTQTPH</sequence>
<protein>
    <submittedName>
        <fullName evidence="4">D-alanyl-D-alanine carboxypeptidase family protein</fullName>
    </submittedName>
</protein>
<dbReference type="PANTHER" id="PTHR34385">
    <property type="entry name" value="D-ALANYL-D-ALANINE CARBOXYPEPTIDASE"/>
    <property type="match status" value="1"/>
</dbReference>
<keyword evidence="4" id="KW-0121">Carboxypeptidase</keyword>
<feature type="region of interest" description="Disordered" evidence="1">
    <location>
        <begin position="68"/>
        <end position="88"/>
    </location>
</feature>
<dbReference type="InterPro" id="IPR009045">
    <property type="entry name" value="Zn_M74/Hedgehog-like"/>
</dbReference>
<reference evidence="4" key="2">
    <citation type="journal article" date="2022" name="Microbiol. Resour. Announc.">
        <title>Metagenome Sequencing to Explore Phylogenomics of Terrestrial Cyanobacteria.</title>
        <authorList>
            <person name="Ward R.D."/>
            <person name="Stajich J.E."/>
            <person name="Johansen J.R."/>
            <person name="Huntemann M."/>
            <person name="Clum A."/>
            <person name="Foster B."/>
            <person name="Foster B."/>
            <person name="Roux S."/>
            <person name="Palaniappan K."/>
            <person name="Varghese N."/>
            <person name="Mukherjee S."/>
            <person name="Reddy T.B.K."/>
            <person name="Daum C."/>
            <person name="Copeland A."/>
            <person name="Chen I.A."/>
            <person name="Ivanova N.N."/>
            <person name="Kyrpides N.C."/>
            <person name="Shapiro N."/>
            <person name="Eloe-Fadrosh E.A."/>
            <person name="Pietrasiak N."/>
        </authorList>
    </citation>
    <scope>NUCLEOTIDE SEQUENCE</scope>
    <source>
        <strain evidence="4">HA4357-MV3</strain>
    </source>
</reference>
<dbReference type="AlphaFoldDB" id="A0A9E3LTK5"/>
<dbReference type="Proteomes" id="UP000813215">
    <property type="component" value="Unassembled WGS sequence"/>
</dbReference>
<reference evidence="4" key="1">
    <citation type="submission" date="2021-05" db="EMBL/GenBank/DDBJ databases">
        <authorList>
            <person name="Pietrasiak N."/>
            <person name="Ward R."/>
            <person name="Stajich J.E."/>
            <person name="Kurbessoian T."/>
        </authorList>
    </citation>
    <scope>NUCLEOTIDE SEQUENCE</scope>
    <source>
        <strain evidence="4">HA4357-MV3</strain>
    </source>
</reference>
<evidence type="ECO:0000256" key="2">
    <source>
        <dbReference type="SAM" id="Phobius"/>
    </source>
</evidence>
<evidence type="ECO:0000259" key="3">
    <source>
        <dbReference type="Pfam" id="PF02557"/>
    </source>
</evidence>
<feature type="domain" description="D-alanyl-D-alanine carboxypeptidase-like core" evidence="3">
    <location>
        <begin position="115"/>
        <end position="245"/>
    </location>
</feature>
<proteinExistence type="predicted"/>
<dbReference type="PANTHER" id="PTHR34385:SF1">
    <property type="entry name" value="PEPTIDOGLYCAN L-ALANYL-D-GLUTAMATE ENDOPEPTIDASE CWLK"/>
    <property type="match status" value="1"/>
</dbReference>
<dbReference type="Pfam" id="PF02557">
    <property type="entry name" value="VanY"/>
    <property type="match status" value="1"/>
</dbReference>
<dbReference type="InterPro" id="IPR058193">
    <property type="entry name" value="VanY/YodJ_core_dom"/>
</dbReference>